<comment type="caution">
    <text evidence="2">The sequence shown here is derived from an EMBL/GenBank/DDBJ whole genome shotgun (WGS) entry which is preliminary data.</text>
</comment>
<sequence length="78" mass="8126">MSVVGGDHLLSRGPYARLSLKNPIKIIQTLKVFFVMGIIGPSFDGGISMRLGLGGPQKPDTGRELDVGASTAARPASC</sequence>
<protein>
    <submittedName>
        <fullName evidence="2">Uncharacterized protein</fullName>
    </submittedName>
</protein>
<feature type="region of interest" description="Disordered" evidence="1">
    <location>
        <begin position="54"/>
        <end position="78"/>
    </location>
</feature>
<organism evidence="2 3">
    <name type="scientific">Eumeta variegata</name>
    <name type="common">Bagworm moth</name>
    <name type="synonym">Eumeta japonica</name>
    <dbReference type="NCBI Taxonomy" id="151549"/>
    <lineage>
        <taxon>Eukaryota</taxon>
        <taxon>Metazoa</taxon>
        <taxon>Ecdysozoa</taxon>
        <taxon>Arthropoda</taxon>
        <taxon>Hexapoda</taxon>
        <taxon>Insecta</taxon>
        <taxon>Pterygota</taxon>
        <taxon>Neoptera</taxon>
        <taxon>Endopterygota</taxon>
        <taxon>Lepidoptera</taxon>
        <taxon>Glossata</taxon>
        <taxon>Ditrysia</taxon>
        <taxon>Tineoidea</taxon>
        <taxon>Psychidae</taxon>
        <taxon>Oiketicinae</taxon>
        <taxon>Eumeta</taxon>
    </lineage>
</organism>
<dbReference type="Proteomes" id="UP000299102">
    <property type="component" value="Unassembled WGS sequence"/>
</dbReference>
<proteinExistence type="predicted"/>
<evidence type="ECO:0000313" key="3">
    <source>
        <dbReference type="Proteomes" id="UP000299102"/>
    </source>
</evidence>
<evidence type="ECO:0000256" key="1">
    <source>
        <dbReference type="SAM" id="MobiDB-lite"/>
    </source>
</evidence>
<evidence type="ECO:0000313" key="2">
    <source>
        <dbReference type="EMBL" id="GBP17714.1"/>
    </source>
</evidence>
<keyword evidence="3" id="KW-1185">Reference proteome</keyword>
<accession>A0A4C1TV03</accession>
<dbReference type="AlphaFoldDB" id="A0A4C1TV03"/>
<dbReference type="EMBL" id="BGZK01000089">
    <property type="protein sequence ID" value="GBP17714.1"/>
    <property type="molecule type" value="Genomic_DNA"/>
</dbReference>
<name>A0A4C1TV03_EUMVA</name>
<reference evidence="2 3" key="1">
    <citation type="journal article" date="2019" name="Commun. Biol.">
        <title>The bagworm genome reveals a unique fibroin gene that provides high tensile strength.</title>
        <authorList>
            <person name="Kono N."/>
            <person name="Nakamura H."/>
            <person name="Ohtoshi R."/>
            <person name="Tomita M."/>
            <person name="Numata K."/>
            <person name="Arakawa K."/>
        </authorList>
    </citation>
    <scope>NUCLEOTIDE SEQUENCE [LARGE SCALE GENOMIC DNA]</scope>
</reference>
<gene>
    <name evidence="2" type="ORF">EVAR_8703_1</name>
</gene>